<accession>A0ABW1KI10</accession>
<evidence type="ECO:0000313" key="2">
    <source>
        <dbReference type="Proteomes" id="UP001596203"/>
    </source>
</evidence>
<reference evidence="2" key="1">
    <citation type="journal article" date="2019" name="Int. J. Syst. Evol. Microbiol.">
        <title>The Global Catalogue of Microorganisms (GCM) 10K type strain sequencing project: providing services to taxonomists for standard genome sequencing and annotation.</title>
        <authorList>
            <consortium name="The Broad Institute Genomics Platform"/>
            <consortium name="The Broad Institute Genome Sequencing Center for Infectious Disease"/>
            <person name="Wu L."/>
            <person name="Ma J."/>
        </authorList>
    </citation>
    <scope>NUCLEOTIDE SEQUENCE [LARGE SCALE GENOMIC DNA]</scope>
    <source>
        <strain evidence="2">ZS-35-S2</strain>
    </source>
</reference>
<dbReference type="RefSeq" id="WP_377429530.1">
    <property type="nucleotide sequence ID" value="NZ_JBHSPR010000042.1"/>
</dbReference>
<name>A0ABW1KI10_9ACTN</name>
<proteinExistence type="predicted"/>
<evidence type="ECO:0000313" key="1">
    <source>
        <dbReference type="EMBL" id="MFC6021401.1"/>
    </source>
</evidence>
<sequence>MVASLSCAHPGNWIGLPSHPVLPGTVAVGVRQALAAGWQPSRPGPAFQLLLPDSSYAR</sequence>
<organism evidence="1 2">
    <name type="scientific">Plantactinospora solaniradicis</name>
    <dbReference type="NCBI Taxonomy" id="1723736"/>
    <lineage>
        <taxon>Bacteria</taxon>
        <taxon>Bacillati</taxon>
        <taxon>Actinomycetota</taxon>
        <taxon>Actinomycetes</taxon>
        <taxon>Micromonosporales</taxon>
        <taxon>Micromonosporaceae</taxon>
        <taxon>Plantactinospora</taxon>
    </lineage>
</organism>
<dbReference type="EMBL" id="JBHSPR010000042">
    <property type="protein sequence ID" value="MFC6021401.1"/>
    <property type="molecule type" value="Genomic_DNA"/>
</dbReference>
<keyword evidence="2" id="KW-1185">Reference proteome</keyword>
<gene>
    <name evidence="1" type="ORF">ACFP2T_35180</name>
</gene>
<comment type="caution">
    <text evidence="1">The sequence shown here is derived from an EMBL/GenBank/DDBJ whole genome shotgun (WGS) entry which is preliminary data.</text>
</comment>
<dbReference type="Proteomes" id="UP001596203">
    <property type="component" value="Unassembled WGS sequence"/>
</dbReference>
<protein>
    <submittedName>
        <fullName evidence="1">Uncharacterized protein</fullName>
    </submittedName>
</protein>